<protein>
    <submittedName>
        <fullName evidence="4">Extracellular solute-binding protein</fullName>
    </submittedName>
</protein>
<dbReference type="AlphaFoldDB" id="A0AAE3JK95"/>
<feature type="signal peptide" evidence="3">
    <location>
        <begin position="1"/>
        <end position="24"/>
    </location>
</feature>
<dbReference type="PANTHER" id="PTHR43649">
    <property type="entry name" value="ARABINOSE-BINDING PROTEIN-RELATED"/>
    <property type="match status" value="1"/>
</dbReference>
<keyword evidence="3" id="KW-0732">Signal</keyword>
<feature type="chain" id="PRO_5042227042" evidence="3">
    <location>
        <begin position="25"/>
        <end position="550"/>
    </location>
</feature>
<sequence length="550" mass="62859">MKRTLQKTLLCVTAVLALASVSCAKKADSAAAGEKKPITLTVFTEAARQQPNADNKVYKYLQEKLGVTFEWDILVGEIAQKRGVMIAGGDYPDLIQINETQFIDAGALIPLEDLVEKYAPNVKAHFGDQWEKLRSPDGHIYYLTNWGITRNKDQSPYYGASAMWIQKEILKEAGYPKIKTMDQYFDLIIDYAKKHPTINGQKTIPFTILTYDWHAFCMWNPPNFLAGNPNDGNGVVDPKTHAYKTFFTQDMSKRWFKKLNELNALGFVDKASFTDNYDQYLAKIASGRVLGIHDQRWQFQTADDALRDSGEYNRTMAPLPIVFDENIKPRYRDVPVPNLGRGVGISVKAKDPVRIVQFLNDLMSEEVQRTIEWGIEGEDWQRNDKGEPYRTPEQRANWDNVTWQEQNRALLIRDVFPTWEGSFNDGYPADLVNYYPEREALARPEDKELWAAYGVTSNAELMDKNPPPNDIWYPTWNLPNPPDGSDAQIALQRCDQTMRKYLPKVILASPAEFEGVWAEYAAQMKANGIEIYEAYMQDQVSKRIAAWSAK</sequence>
<organism evidence="4 5">
    <name type="scientific">Teretinema zuelzerae</name>
    <dbReference type="NCBI Taxonomy" id="156"/>
    <lineage>
        <taxon>Bacteria</taxon>
        <taxon>Pseudomonadati</taxon>
        <taxon>Spirochaetota</taxon>
        <taxon>Spirochaetia</taxon>
        <taxon>Spirochaetales</taxon>
        <taxon>Treponemataceae</taxon>
        <taxon>Teretinema</taxon>
    </lineage>
</organism>
<gene>
    <name evidence="4" type="ORF">K7J14_10080</name>
</gene>
<dbReference type="PROSITE" id="PS51257">
    <property type="entry name" value="PROKAR_LIPOPROTEIN"/>
    <property type="match status" value="1"/>
</dbReference>
<dbReference type="GO" id="GO:0042597">
    <property type="term" value="C:periplasmic space"/>
    <property type="evidence" value="ECO:0007669"/>
    <property type="project" value="UniProtKB-SubCell"/>
</dbReference>
<evidence type="ECO:0000313" key="4">
    <source>
        <dbReference type="EMBL" id="MCD1655045.1"/>
    </source>
</evidence>
<dbReference type="Proteomes" id="UP001198163">
    <property type="component" value="Unassembled WGS sequence"/>
</dbReference>
<accession>A0AAE3JK95</accession>
<reference evidence="4" key="1">
    <citation type="submission" date="2021-08" db="EMBL/GenBank/DDBJ databases">
        <title>Comparative analyses of Brucepasteria parasyntrophica and Teretinema zuelzerae.</title>
        <authorList>
            <person name="Song Y."/>
            <person name="Brune A."/>
        </authorList>
    </citation>
    <scope>NUCLEOTIDE SEQUENCE</scope>
    <source>
        <strain evidence="4">DSM 1903</strain>
    </source>
</reference>
<proteinExistence type="inferred from homology"/>
<comment type="caution">
    <text evidence="4">The sequence shown here is derived from an EMBL/GenBank/DDBJ whole genome shotgun (WGS) entry which is preliminary data.</text>
</comment>
<comment type="subcellular location">
    <subcellularLocation>
        <location evidence="1">Periplasm</location>
    </subcellularLocation>
</comment>
<dbReference type="Pfam" id="PF13416">
    <property type="entry name" value="SBP_bac_8"/>
    <property type="match status" value="1"/>
</dbReference>
<evidence type="ECO:0000256" key="3">
    <source>
        <dbReference type="SAM" id="SignalP"/>
    </source>
</evidence>
<evidence type="ECO:0000256" key="1">
    <source>
        <dbReference type="ARBA" id="ARBA00004418"/>
    </source>
</evidence>
<dbReference type="SUPFAM" id="SSF53850">
    <property type="entry name" value="Periplasmic binding protein-like II"/>
    <property type="match status" value="1"/>
</dbReference>
<dbReference type="InterPro" id="IPR050490">
    <property type="entry name" value="Bact_solute-bd_prot1"/>
</dbReference>
<keyword evidence="5" id="KW-1185">Reference proteome</keyword>
<evidence type="ECO:0000256" key="2">
    <source>
        <dbReference type="ARBA" id="ARBA00008520"/>
    </source>
</evidence>
<dbReference type="Gene3D" id="3.40.190.10">
    <property type="entry name" value="Periplasmic binding protein-like II"/>
    <property type="match status" value="2"/>
</dbReference>
<dbReference type="PANTHER" id="PTHR43649:SF12">
    <property type="entry name" value="DIACETYLCHITOBIOSE BINDING PROTEIN DASA"/>
    <property type="match status" value="1"/>
</dbReference>
<name>A0AAE3JK95_9SPIR</name>
<dbReference type="InterPro" id="IPR006059">
    <property type="entry name" value="SBP"/>
</dbReference>
<comment type="similarity">
    <text evidence="2">Belongs to the bacterial solute-binding protein 1 family.</text>
</comment>
<evidence type="ECO:0000313" key="5">
    <source>
        <dbReference type="Proteomes" id="UP001198163"/>
    </source>
</evidence>
<dbReference type="EMBL" id="JAINWA010000003">
    <property type="protein sequence ID" value="MCD1655045.1"/>
    <property type="molecule type" value="Genomic_DNA"/>
</dbReference>
<dbReference type="RefSeq" id="WP_230755798.1">
    <property type="nucleotide sequence ID" value="NZ_JAINWA010000003.1"/>
</dbReference>